<protein>
    <submittedName>
        <fullName evidence="1">Uncharacterized protein</fullName>
    </submittedName>
</protein>
<evidence type="ECO:0000313" key="1">
    <source>
        <dbReference type="EMBL" id="CAF1409096.1"/>
    </source>
</evidence>
<dbReference type="Proteomes" id="UP000663854">
    <property type="component" value="Unassembled WGS sequence"/>
</dbReference>
<reference evidence="1" key="1">
    <citation type="submission" date="2021-02" db="EMBL/GenBank/DDBJ databases">
        <authorList>
            <person name="Nowell W R."/>
        </authorList>
    </citation>
    <scope>NUCLEOTIDE SEQUENCE</scope>
</reference>
<evidence type="ECO:0000313" key="4">
    <source>
        <dbReference type="Proteomes" id="UP000663870"/>
    </source>
</evidence>
<gene>
    <name evidence="2" type="ORF">JXQ802_LOCUS51283</name>
    <name evidence="1" type="ORF">PYM288_LOCUS35059</name>
</gene>
<comment type="caution">
    <text evidence="1">The sequence shown here is derived from an EMBL/GenBank/DDBJ whole genome shotgun (WGS) entry which is preliminary data.</text>
</comment>
<accession>A0A815LGQ6</accession>
<dbReference type="AlphaFoldDB" id="A0A815LGQ6"/>
<evidence type="ECO:0000313" key="2">
    <source>
        <dbReference type="EMBL" id="CAF1626902.1"/>
    </source>
</evidence>
<dbReference type="EMBL" id="CAJNOL010007287">
    <property type="protein sequence ID" value="CAF1626902.1"/>
    <property type="molecule type" value="Genomic_DNA"/>
</dbReference>
<evidence type="ECO:0000313" key="3">
    <source>
        <dbReference type="Proteomes" id="UP000663854"/>
    </source>
</evidence>
<sequence>MIFVGRLTSHKYFDKLTKTVQDKEESNEEIEFFLKYITLGKNKAAVEQFADDRRYRI</sequence>
<name>A0A815LGQ6_9BILA</name>
<proteinExistence type="predicted"/>
<keyword evidence="4" id="KW-1185">Reference proteome</keyword>
<organism evidence="1 3">
    <name type="scientific">Rotaria sordida</name>
    <dbReference type="NCBI Taxonomy" id="392033"/>
    <lineage>
        <taxon>Eukaryota</taxon>
        <taxon>Metazoa</taxon>
        <taxon>Spiralia</taxon>
        <taxon>Gnathifera</taxon>
        <taxon>Rotifera</taxon>
        <taxon>Eurotatoria</taxon>
        <taxon>Bdelloidea</taxon>
        <taxon>Philodinida</taxon>
        <taxon>Philodinidae</taxon>
        <taxon>Rotaria</taxon>
    </lineage>
</organism>
<dbReference type="EMBL" id="CAJNOH010005768">
    <property type="protein sequence ID" value="CAF1409096.1"/>
    <property type="molecule type" value="Genomic_DNA"/>
</dbReference>
<feature type="non-terminal residue" evidence="1">
    <location>
        <position position="57"/>
    </location>
</feature>
<dbReference type="Proteomes" id="UP000663870">
    <property type="component" value="Unassembled WGS sequence"/>
</dbReference>